<dbReference type="GO" id="GO:0016740">
    <property type="term" value="F:transferase activity"/>
    <property type="evidence" value="ECO:0007669"/>
    <property type="project" value="UniProtKB-KW"/>
</dbReference>
<dbReference type="PANTHER" id="PTHR42678">
    <property type="entry name" value="AMIDASE"/>
    <property type="match status" value="1"/>
</dbReference>
<keyword evidence="1" id="KW-0732">Signal</keyword>
<comment type="caution">
    <text evidence="3">The sequence shown here is derived from an EMBL/GenBank/DDBJ whole genome shotgun (WGS) entry which is preliminary data.</text>
</comment>
<feature type="domain" description="Amidase" evidence="2">
    <location>
        <begin position="54"/>
        <end position="495"/>
    </location>
</feature>
<dbReference type="RefSeq" id="WP_167080420.1">
    <property type="nucleotide sequence ID" value="NZ_BAAADC010000001.1"/>
</dbReference>
<dbReference type="InterPro" id="IPR036928">
    <property type="entry name" value="AS_sf"/>
</dbReference>
<name>A0A846MVM2_9PROT</name>
<reference evidence="3 4" key="1">
    <citation type="submission" date="2020-03" db="EMBL/GenBank/DDBJ databases">
        <title>Genomic Encyclopedia of Type Strains, Phase IV (KMG-IV): sequencing the most valuable type-strain genomes for metagenomic binning, comparative biology and taxonomic classification.</title>
        <authorList>
            <person name="Goeker M."/>
        </authorList>
    </citation>
    <scope>NUCLEOTIDE SEQUENCE [LARGE SCALE GENOMIC DNA]</scope>
    <source>
        <strain evidence="3 4">DSM 19867</strain>
    </source>
</reference>
<keyword evidence="4" id="KW-1185">Reference proteome</keyword>
<sequence length="526" mass="56629">MTLRQIASVAVYVSLSIFGARAAEAAMNTDALVTEGRIQDIQHAIAEKRTTCVRVVKAYLRRIEAYDKPLKLNTIALINQAALEDARKLDEEPQSLRNTKPLFCVPLLVKDNIDTVGFPTSAGSKALLDNFPAQDAAIIQRLKAAGAIILAKTNMAEWAFSPRNTVSSSYGVTANAYDRARTPAGSSGGTASGIAASFGLAGLGTDTGNSVRGPSSFTSLVGMRPSLGLVSRSGIIPLELDRDTAGPMTRSVEDNARILSIISGEDGADSITQNPAARAKVEYIKFLKRDALKSARIGVLRALAPVEDTDPKVLATFNRAIEELKAAGATIVEAVEIPNLKIHLNDGYYCSRFAFDVNTTLAKAHSPSKVKDVESVYQAGLYAPQNEYDFKRFLKNSKSDPGTTCPYMLDHPGRAAFLKDVEAAMDGAELDALIYPTWRFPPPAQENATSQYKGDNSQLISPATGMPAITVPAGFTDGLPVGLQMLGRRFDEGRLYGLAYSYEQHTHWRKPPYGLDPLEAAPGTDK</sequence>
<proteinExistence type="predicted"/>
<dbReference type="Pfam" id="PF01425">
    <property type="entry name" value="Amidase"/>
    <property type="match status" value="1"/>
</dbReference>
<dbReference type="SUPFAM" id="SSF75304">
    <property type="entry name" value="Amidase signature (AS) enzymes"/>
    <property type="match status" value="1"/>
</dbReference>
<feature type="signal peptide" evidence="1">
    <location>
        <begin position="1"/>
        <end position="22"/>
    </location>
</feature>
<dbReference type="Proteomes" id="UP000570514">
    <property type="component" value="Unassembled WGS sequence"/>
</dbReference>
<dbReference type="Gene3D" id="3.90.1300.10">
    <property type="entry name" value="Amidase signature (AS) domain"/>
    <property type="match status" value="1"/>
</dbReference>
<protein>
    <submittedName>
        <fullName evidence="3">Asp-tRNA(Asn)/Glu-tRNA(Gln) amidotransferase A subunit family amidase</fullName>
    </submittedName>
</protein>
<keyword evidence="3" id="KW-0808">Transferase</keyword>
<dbReference type="AlphaFoldDB" id="A0A846MVM2"/>
<evidence type="ECO:0000256" key="1">
    <source>
        <dbReference type="SAM" id="SignalP"/>
    </source>
</evidence>
<dbReference type="InterPro" id="IPR023631">
    <property type="entry name" value="Amidase_dom"/>
</dbReference>
<dbReference type="EMBL" id="JAASRM010000001">
    <property type="protein sequence ID" value="NIK87110.1"/>
    <property type="molecule type" value="Genomic_DNA"/>
</dbReference>
<evidence type="ECO:0000313" key="3">
    <source>
        <dbReference type="EMBL" id="NIK87110.1"/>
    </source>
</evidence>
<gene>
    <name evidence="3" type="ORF">FHS83_000428</name>
</gene>
<feature type="chain" id="PRO_5032749286" evidence="1">
    <location>
        <begin position="23"/>
        <end position="526"/>
    </location>
</feature>
<organism evidence="3 4">
    <name type="scientific">Rhizomicrobium palustre</name>
    <dbReference type="NCBI Taxonomy" id="189966"/>
    <lineage>
        <taxon>Bacteria</taxon>
        <taxon>Pseudomonadati</taxon>
        <taxon>Pseudomonadota</taxon>
        <taxon>Alphaproteobacteria</taxon>
        <taxon>Micropepsales</taxon>
        <taxon>Micropepsaceae</taxon>
        <taxon>Rhizomicrobium</taxon>
    </lineage>
</organism>
<dbReference type="PANTHER" id="PTHR42678:SF34">
    <property type="entry name" value="OS04G0183300 PROTEIN"/>
    <property type="match status" value="1"/>
</dbReference>
<evidence type="ECO:0000313" key="4">
    <source>
        <dbReference type="Proteomes" id="UP000570514"/>
    </source>
</evidence>
<accession>A0A846MVM2</accession>
<evidence type="ECO:0000259" key="2">
    <source>
        <dbReference type="Pfam" id="PF01425"/>
    </source>
</evidence>